<gene>
    <name evidence="2" type="ORF">BAU07_13185</name>
</gene>
<accession>A0A193GE73</accession>
<keyword evidence="1" id="KW-1133">Transmembrane helix</keyword>
<dbReference type="KEGG" id="bfz:BAU07_13185"/>
<name>A0A193GE73_9BORD</name>
<feature type="transmembrane region" description="Helical" evidence="1">
    <location>
        <begin position="158"/>
        <end position="177"/>
    </location>
</feature>
<proteinExistence type="predicted"/>
<keyword evidence="1" id="KW-0472">Membrane</keyword>
<dbReference type="STRING" id="463014.BAU07_13185"/>
<feature type="transmembrane region" description="Helical" evidence="1">
    <location>
        <begin position="123"/>
        <end position="146"/>
    </location>
</feature>
<dbReference type="Pfam" id="PF06532">
    <property type="entry name" value="NrsF"/>
    <property type="match status" value="1"/>
</dbReference>
<protein>
    <recommendedName>
        <fullName evidence="4">Anti-sigma F factor</fullName>
    </recommendedName>
</protein>
<feature type="transmembrane region" description="Helical" evidence="1">
    <location>
        <begin position="92"/>
        <end position="111"/>
    </location>
</feature>
<evidence type="ECO:0000256" key="1">
    <source>
        <dbReference type="SAM" id="Phobius"/>
    </source>
</evidence>
<feature type="transmembrane region" description="Helical" evidence="1">
    <location>
        <begin position="183"/>
        <end position="205"/>
    </location>
</feature>
<organism evidence="2 3">
    <name type="scientific">Bordetella flabilis</name>
    <dbReference type="NCBI Taxonomy" id="463014"/>
    <lineage>
        <taxon>Bacteria</taxon>
        <taxon>Pseudomonadati</taxon>
        <taxon>Pseudomonadota</taxon>
        <taxon>Betaproteobacteria</taxon>
        <taxon>Burkholderiales</taxon>
        <taxon>Alcaligenaceae</taxon>
        <taxon>Bordetella</taxon>
    </lineage>
</organism>
<dbReference type="OrthoDB" id="6059252at2"/>
<dbReference type="Proteomes" id="UP000091926">
    <property type="component" value="Chromosome"/>
</dbReference>
<dbReference type="RefSeq" id="WP_066658404.1">
    <property type="nucleotide sequence ID" value="NZ_CBCSCL010000001.1"/>
</dbReference>
<reference evidence="2 3" key="1">
    <citation type="submission" date="2016-06" db="EMBL/GenBank/DDBJ databases">
        <title>Complete genome sequences of Bordetella bronchialis and Bordetella flabilis.</title>
        <authorList>
            <person name="LiPuma J.J."/>
            <person name="Spilker T."/>
        </authorList>
    </citation>
    <scope>NUCLEOTIDE SEQUENCE [LARGE SCALE GENOMIC DNA]</scope>
    <source>
        <strain evidence="2 3">AU10664</strain>
    </source>
</reference>
<sequence>MKTDSLIDMLAQGAGPAPRGVVARRLGPAASIGILCSGVLALAVIGPVPHWMLLQAGFWIKLAYAAIMVGTTGLLTARLARPAARVRTPAQALGCAVGAMALVGAAVVVLAPAGERLHAVLGSTWMVCPIYVLCLSLPALVAIIHAMRGLAPTRLRRAGFGGGLLAGALGAAGYSLACPELSPAFVAVWYTAGIGAAGLLGALLGPRLLRW</sequence>
<dbReference type="EMBL" id="CP016172">
    <property type="protein sequence ID" value="ANN77918.1"/>
    <property type="molecule type" value="Genomic_DNA"/>
</dbReference>
<evidence type="ECO:0008006" key="4">
    <source>
        <dbReference type="Google" id="ProtNLM"/>
    </source>
</evidence>
<evidence type="ECO:0000313" key="2">
    <source>
        <dbReference type="EMBL" id="ANN77918.1"/>
    </source>
</evidence>
<feature type="transmembrane region" description="Helical" evidence="1">
    <location>
        <begin position="26"/>
        <end position="46"/>
    </location>
</feature>
<keyword evidence="3" id="KW-1185">Reference proteome</keyword>
<evidence type="ECO:0000313" key="3">
    <source>
        <dbReference type="Proteomes" id="UP000091926"/>
    </source>
</evidence>
<dbReference type="InterPro" id="IPR009495">
    <property type="entry name" value="NrsF"/>
</dbReference>
<keyword evidence="1" id="KW-0812">Transmembrane</keyword>
<feature type="transmembrane region" description="Helical" evidence="1">
    <location>
        <begin position="58"/>
        <end position="80"/>
    </location>
</feature>
<dbReference type="AlphaFoldDB" id="A0A193GE73"/>